<evidence type="ECO:0000313" key="3">
    <source>
        <dbReference type="Proteomes" id="UP001345963"/>
    </source>
</evidence>
<gene>
    <name evidence="2" type="ORF">ATANTOWER_004923</name>
</gene>
<evidence type="ECO:0000313" key="2">
    <source>
        <dbReference type="EMBL" id="MED6245571.1"/>
    </source>
</evidence>
<organism evidence="2 3">
    <name type="scientific">Ataeniobius toweri</name>
    <dbReference type="NCBI Taxonomy" id="208326"/>
    <lineage>
        <taxon>Eukaryota</taxon>
        <taxon>Metazoa</taxon>
        <taxon>Chordata</taxon>
        <taxon>Craniata</taxon>
        <taxon>Vertebrata</taxon>
        <taxon>Euteleostomi</taxon>
        <taxon>Actinopterygii</taxon>
        <taxon>Neopterygii</taxon>
        <taxon>Teleostei</taxon>
        <taxon>Neoteleostei</taxon>
        <taxon>Acanthomorphata</taxon>
        <taxon>Ovalentaria</taxon>
        <taxon>Atherinomorphae</taxon>
        <taxon>Cyprinodontiformes</taxon>
        <taxon>Goodeidae</taxon>
        <taxon>Ataeniobius</taxon>
    </lineage>
</organism>
<keyword evidence="3" id="KW-1185">Reference proteome</keyword>
<feature type="compositionally biased region" description="Polar residues" evidence="1">
    <location>
        <begin position="1"/>
        <end position="13"/>
    </location>
</feature>
<protein>
    <submittedName>
        <fullName evidence="2">Uncharacterized protein</fullName>
    </submittedName>
</protein>
<evidence type="ECO:0000256" key="1">
    <source>
        <dbReference type="SAM" id="MobiDB-lite"/>
    </source>
</evidence>
<dbReference type="Proteomes" id="UP001345963">
    <property type="component" value="Unassembled WGS sequence"/>
</dbReference>
<reference evidence="2 3" key="1">
    <citation type="submission" date="2021-07" db="EMBL/GenBank/DDBJ databases">
        <authorList>
            <person name="Palmer J.M."/>
        </authorList>
    </citation>
    <scope>NUCLEOTIDE SEQUENCE [LARGE SCALE GENOMIC DNA]</scope>
    <source>
        <strain evidence="2 3">AT_MEX2019</strain>
        <tissue evidence="2">Muscle</tissue>
    </source>
</reference>
<proteinExistence type="predicted"/>
<feature type="region of interest" description="Disordered" evidence="1">
    <location>
        <begin position="1"/>
        <end position="21"/>
    </location>
</feature>
<sequence length="73" mass="8456">MQQGGNFALQTSPDRVEGQGPAHLSFQMNQTKEKSANFRVFARQFSVNFKDHHVWMPKCLQSLPCDWLIHHLC</sequence>
<dbReference type="EMBL" id="JAHUTI010040876">
    <property type="protein sequence ID" value="MED6245571.1"/>
    <property type="molecule type" value="Genomic_DNA"/>
</dbReference>
<name>A0ABU7B4S0_9TELE</name>
<comment type="caution">
    <text evidence="2">The sequence shown here is derived from an EMBL/GenBank/DDBJ whole genome shotgun (WGS) entry which is preliminary data.</text>
</comment>
<accession>A0ABU7B4S0</accession>